<dbReference type="Gene3D" id="3.40.50.720">
    <property type="entry name" value="NAD(P)-binding Rossmann-like Domain"/>
    <property type="match status" value="1"/>
</dbReference>
<dbReference type="SUPFAM" id="SSF56815">
    <property type="entry name" value="Sec1/munc18-like (SM) proteins"/>
    <property type="match status" value="1"/>
</dbReference>
<sequence>MLVRPSVFPLFLFTSFFIFTVYLNAKNEPRIEPNPSFSSTTVESSVIHAYRQLVPLNSSRNPPLVLTGTNESLQSSSSSVTSKQFLQQLDIHSKLGSVLLNETFHHRVSSNGIALTSAWSVVDNGNTSRPSRWQLNLSTGILSQLSLINDGNNTQANIPHLGTYFLYNDGKNWTNYLFSVQVKANPSKGAFGLMFRVTSNAEYYRFLWNDSNSTGVYQRLELHRPNSFRVLNQTTGVAYPFGTWTILTAVCDGSQLQVFANQTRLLQTNVSTNSISNGSVAMYTYDDDQVQFREALVVALQSTPVPTSITTTTTATPVPSLSSTISPTSTPTVTTTTTPTPTPSPSPTLATIQPQPTLQPGQALLKFLIKFENMSLSNYTRTFNQRVIDHILQHSQHSLEVQILLHQLRQGSVYATFLIQLPISLRSSMEQVINRYVCGGGGLSSDLHVSLSCSSFPNGGGNVQLVQELSIPSSDHLSSGAIAALVICLVGIPLLITCILLYIRFRKPSLWKRIIRYILFWKTEPHKPASSSPKISKEATTLDAIHPTTTRRPSTPMLQVHPHSSLRQLTRARLLDDMLYSLQSTGGKWKVMVVDKRGLRILSAACRMNDLISRGITLVESLEAIRDPLPMLDVIYFMSPNDESFLNLIADQNTQLDWAPSLYNAIHIFSSNRISESLLQCIHSIGGRRLLSKLVTLKEIQVDYLAVGENVYHLDRPDSISQLYGANSEKRNKEMECSACQFCTLLSVLSSFICPGSNLITSQVEWILGSDNNRSSKNMENARTNNNNNNITGMNSSGNQGDWILQQWLRCVEQECQVSRLCNSSVLEQRRIFFVDTPIRCWLVHRTSDLITPLLHDLSVENICLEMKEYGDWIEGVPLPDDSDEYWSLLRYERVSSAAQWITKRLEDLISQYHRESRKSNTVMSSSSPQEEEPFKPQDSMNLHQMAKLVRQIPQYQEEKAKLTKYIDLLQRCIHQVEKRKLIELSQLEQDIACGMTAHGTSIQSGSSKWQELVETTERILTDAEVKAQDKGRLILLWSLCWGLSTTQRNRWLSMASLQENALLVRALAASDMLSQHWDSQKERKKRREETKRLLAKKKQSLHISENDSEAKLYERMTPALVTELENILSRDAKKYDSEKEEERKGRRTRSQHRNDTQQRSSKSVRRSRSRRRTAPSDTSPRAEEEEPPRPKMLLLLLVLGGISIYEIRALRLLAERHNIHLIIGGSCILTGESYLGFGRALVFEWIKSFQLLPDWSRLLVTGRNESKVSELVEELLNKRPNVEVVGKVLDLSAPSIESDIVSLFEKEKATSVYASSFLVNNAGTLGPLGPLEDCDLNTISHYFYENVNTTVYLTNQYIQAFHNTRRHVIHISSLAAVEPLEYCGLYCMGKAAKNMQMEMIACEHKDIRTLNYAPGPMETDMQTTLRKGLPSGSNLKRNMEELWKQQQLVAPARSAQKLVGILELDRYENATHIDFYSESA</sequence>
<comment type="similarity">
    <text evidence="1">Belongs to the STXBP/unc-18/SEC1 family.</text>
</comment>
<name>A0AAV9I918_9RHOD</name>
<dbReference type="InterPro" id="IPR043127">
    <property type="entry name" value="Sec-1-like_dom3a"/>
</dbReference>
<dbReference type="Gene3D" id="3.90.830.10">
    <property type="entry name" value="Syntaxin Binding Protein 1, Chain A, domain 2"/>
    <property type="match status" value="1"/>
</dbReference>
<keyword evidence="6" id="KW-1185">Reference proteome</keyword>
<dbReference type="SUPFAM" id="SSF51735">
    <property type="entry name" value="NAD(P)-binding Rossmann-fold domains"/>
    <property type="match status" value="1"/>
</dbReference>
<dbReference type="Gene3D" id="3.40.50.2060">
    <property type="match status" value="1"/>
</dbReference>
<dbReference type="Gene3D" id="2.60.120.560">
    <property type="entry name" value="Exo-inulinase, domain 1"/>
    <property type="match status" value="1"/>
</dbReference>
<dbReference type="Pfam" id="PF00995">
    <property type="entry name" value="Sec1"/>
    <property type="match status" value="1"/>
</dbReference>
<feature type="compositionally biased region" description="Low complexity" evidence="2">
    <location>
        <begin position="310"/>
        <end position="339"/>
    </location>
</feature>
<dbReference type="Proteomes" id="UP001300502">
    <property type="component" value="Unassembled WGS sequence"/>
</dbReference>
<keyword evidence="4" id="KW-0732">Signal</keyword>
<organism evidence="5 6">
    <name type="scientific">Galdieria yellowstonensis</name>
    <dbReference type="NCBI Taxonomy" id="3028027"/>
    <lineage>
        <taxon>Eukaryota</taxon>
        <taxon>Rhodophyta</taxon>
        <taxon>Bangiophyceae</taxon>
        <taxon>Galdieriales</taxon>
        <taxon>Galdieriaceae</taxon>
        <taxon>Galdieria</taxon>
    </lineage>
</organism>
<feature type="region of interest" description="Disordered" evidence="2">
    <location>
        <begin position="1076"/>
        <end position="1103"/>
    </location>
</feature>
<feature type="region of interest" description="Disordered" evidence="2">
    <location>
        <begin position="918"/>
        <end position="937"/>
    </location>
</feature>
<dbReference type="InterPro" id="IPR002347">
    <property type="entry name" value="SDR_fam"/>
</dbReference>
<dbReference type="InterPro" id="IPR036291">
    <property type="entry name" value="NAD(P)-bd_dom_sf"/>
</dbReference>
<accession>A0AAV9I918</accession>
<feature type="chain" id="PRO_5043328578" evidence="4">
    <location>
        <begin position="26"/>
        <end position="1481"/>
    </location>
</feature>
<feature type="transmembrane region" description="Helical" evidence="3">
    <location>
        <begin position="481"/>
        <end position="503"/>
    </location>
</feature>
<dbReference type="Gene3D" id="1.25.40.60">
    <property type="match status" value="1"/>
</dbReference>
<comment type="caution">
    <text evidence="5">The sequence shown here is derived from an EMBL/GenBank/DDBJ whole genome shotgun (WGS) entry which is preliminary data.</text>
</comment>
<proteinExistence type="inferred from homology"/>
<keyword evidence="3" id="KW-0472">Membrane</keyword>
<dbReference type="InterPro" id="IPR036045">
    <property type="entry name" value="Sec1-like_sf"/>
</dbReference>
<feature type="compositionally biased region" description="Basic residues" evidence="2">
    <location>
        <begin position="1163"/>
        <end position="1174"/>
    </location>
</feature>
<evidence type="ECO:0000256" key="2">
    <source>
        <dbReference type="SAM" id="MobiDB-lite"/>
    </source>
</evidence>
<dbReference type="GO" id="GO:0016192">
    <property type="term" value="P:vesicle-mediated transport"/>
    <property type="evidence" value="ECO:0007669"/>
    <property type="project" value="InterPro"/>
</dbReference>
<dbReference type="PANTHER" id="PTHR11679">
    <property type="entry name" value="VESICLE PROTEIN SORTING-ASSOCIATED"/>
    <property type="match status" value="1"/>
</dbReference>
<feature type="region of interest" description="Disordered" evidence="2">
    <location>
        <begin position="1133"/>
        <end position="1187"/>
    </location>
</feature>
<feature type="compositionally biased region" description="Polar residues" evidence="2">
    <location>
        <begin position="920"/>
        <end position="929"/>
    </location>
</feature>
<protein>
    <submittedName>
        <fullName evidence="5">Uncharacterized protein</fullName>
    </submittedName>
</protein>
<dbReference type="EMBL" id="JANCYU010000020">
    <property type="protein sequence ID" value="KAK4523813.1"/>
    <property type="molecule type" value="Genomic_DNA"/>
</dbReference>
<keyword evidence="3" id="KW-1133">Transmembrane helix</keyword>
<reference evidence="5 6" key="1">
    <citation type="submission" date="2022-07" db="EMBL/GenBank/DDBJ databases">
        <title>Genome-wide signatures of adaptation to extreme environments.</title>
        <authorList>
            <person name="Cho C.H."/>
            <person name="Yoon H.S."/>
        </authorList>
    </citation>
    <scope>NUCLEOTIDE SEQUENCE [LARGE SCALE GENOMIC DNA]</scope>
    <source>
        <strain evidence="5 6">108.79 E11</strain>
    </source>
</reference>
<keyword evidence="3" id="KW-0812">Transmembrane</keyword>
<dbReference type="InterPro" id="IPR043154">
    <property type="entry name" value="Sec-1-like_dom1"/>
</dbReference>
<dbReference type="InterPro" id="IPR001619">
    <property type="entry name" value="Sec1-like"/>
</dbReference>
<evidence type="ECO:0000256" key="4">
    <source>
        <dbReference type="SAM" id="SignalP"/>
    </source>
</evidence>
<evidence type="ECO:0000256" key="3">
    <source>
        <dbReference type="SAM" id="Phobius"/>
    </source>
</evidence>
<dbReference type="Pfam" id="PF00106">
    <property type="entry name" value="adh_short"/>
    <property type="match status" value="1"/>
</dbReference>
<feature type="region of interest" description="Disordered" evidence="2">
    <location>
        <begin position="310"/>
        <end position="355"/>
    </location>
</feature>
<evidence type="ECO:0000313" key="5">
    <source>
        <dbReference type="EMBL" id="KAK4523813.1"/>
    </source>
</evidence>
<evidence type="ECO:0000256" key="1">
    <source>
        <dbReference type="ARBA" id="ARBA00009884"/>
    </source>
</evidence>
<feature type="compositionally biased region" description="Basic and acidic residues" evidence="2">
    <location>
        <begin position="1133"/>
        <end position="1145"/>
    </location>
</feature>
<evidence type="ECO:0000313" key="6">
    <source>
        <dbReference type="Proteomes" id="UP001300502"/>
    </source>
</evidence>
<feature type="signal peptide" evidence="4">
    <location>
        <begin position="1"/>
        <end position="25"/>
    </location>
</feature>
<gene>
    <name evidence="5" type="ORF">GAYE_SCF00G1709</name>
</gene>